<gene>
    <name evidence="1" type="ORF">SAMN05444280_1611</name>
</gene>
<sequence length="52" mass="5925">MEINSLLIFFILLGLSLGIFENSLVTGKTLSKINFMQALKVAFILRFAEKQY</sequence>
<evidence type="ECO:0000313" key="1">
    <source>
        <dbReference type="EMBL" id="SHK07533.1"/>
    </source>
</evidence>
<protein>
    <submittedName>
        <fullName evidence="1">Uncharacterized protein</fullName>
    </submittedName>
</protein>
<dbReference type="EMBL" id="FQZE01000061">
    <property type="protein sequence ID" value="SHK07533.1"/>
    <property type="molecule type" value="Genomic_DNA"/>
</dbReference>
<proteinExistence type="predicted"/>
<reference evidence="1 2" key="1">
    <citation type="submission" date="2016-11" db="EMBL/GenBank/DDBJ databases">
        <authorList>
            <person name="Jaros S."/>
            <person name="Januszkiewicz K."/>
            <person name="Wedrychowicz H."/>
        </authorList>
    </citation>
    <scope>NUCLEOTIDE SEQUENCE [LARGE SCALE GENOMIC DNA]</scope>
    <source>
        <strain evidence="1 2">DSM 27063</strain>
    </source>
</reference>
<name>A0A1M6PHY9_9BACT</name>
<keyword evidence="2" id="KW-1185">Reference proteome</keyword>
<dbReference type="Proteomes" id="UP000184050">
    <property type="component" value="Unassembled WGS sequence"/>
</dbReference>
<evidence type="ECO:0000313" key="2">
    <source>
        <dbReference type="Proteomes" id="UP000184050"/>
    </source>
</evidence>
<organism evidence="1 2">
    <name type="scientific">Tangfeifania diversioriginum</name>
    <dbReference type="NCBI Taxonomy" id="1168035"/>
    <lineage>
        <taxon>Bacteria</taxon>
        <taxon>Pseudomonadati</taxon>
        <taxon>Bacteroidota</taxon>
        <taxon>Bacteroidia</taxon>
        <taxon>Marinilabiliales</taxon>
        <taxon>Prolixibacteraceae</taxon>
        <taxon>Tangfeifania</taxon>
    </lineage>
</organism>
<accession>A0A1M6PHY9</accession>
<dbReference type="AlphaFoldDB" id="A0A1M6PHY9"/>
<dbReference type="STRING" id="1168035.SAMN05444280_1611"/>